<dbReference type="AlphaFoldDB" id="A0A0Q9Z7K2"/>
<comment type="caution">
    <text evidence="2">The sequence shown here is derived from an EMBL/GenBank/DDBJ whole genome shotgun (WGS) entry which is preliminary data.</text>
</comment>
<gene>
    <name evidence="2" type="ORF">APR42_03080</name>
</gene>
<protein>
    <submittedName>
        <fullName evidence="2">Uncharacterized protein</fullName>
    </submittedName>
</protein>
<sequence length="97" mass="10733">MAVDSYQLAVIGYQFIERQCEEAMADVAICAITVLGLLLMEAVSSSSDIGVETKITVYREPLEVETTKHFSIHPDSRRDTRSDEVLDTSRLASGHSK</sequence>
<proteinExistence type="predicted"/>
<reference evidence="2" key="1">
    <citation type="submission" date="2015-10" db="EMBL/GenBank/DDBJ databases">
        <title>Draft genome sequence of Salegentibacter mishustinae KCTC 12263.</title>
        <authorList>
            <person name="Lin W."/>
            <person name="Zheng Q."/>
        </authorList>
    </citation>
    <scope>NUCLEOTIDE SEQUENCE [LARGE SCALE GENOMIC DNA]</scope>
    <source>
        <strain evidence="2">KCTC 12263</strain>
    </source>
</reference>
<evidence type="ECO:0000313" key="3">
    <source>
        <dbReference type="Proteomes" id="UP000051643"/>
    </source>
</evidence>
<organism evidence="2 3">
    <name type="scientific">Salegentibacter mishustinae</name>
    <dbReference type="NCBI Taxonomy" id="270918"/>
    <lineage>
        <taxon>Bacteria</taxon>
        <taxon>Pseudomonadati</taxon>
        <taxon>Bacteroidota</taxon>
        <taxon>Flavobacteriia</taxon>
        <taxon>Flavobacteriales</taxon>
        <taxon>Flavobacteriaceae</taxon>
        <taxon>Salegentibacter</taxon>
    </lineage>
</organism>
<feature type="region of interest" description="Disordered" evidence="1">
    <location>
        <begin position="69"/>
        <end position="97"/>
    </location>
</feature>
<dbReference type="EMBL" id="LKTP01000012">
    <property type="protein sequence ID" value="KRG28928.1"/>
    <property type="molecule type" value="Genomic_DNA"/>
</dbReference>
<name>A0A0Q9Z7K2_9FLAO</name>
<evidence type="ECO:0000313" key="2">
    <source>
        <dbReference type="EMBL" id="KRG28928.1"/>
    </source>
</evidence>
<keyword evidence="3" id="KW-1185">Reference proteome</keyword>
<dbReference type="Proteomes" id="UP000051643">
    <property type="component" value="Unassembled WGS sequence"/>
</dbReference>
<evidence type="ECO:0000256" key="1">
    <source>
        <dbReference type="SAM" id="MobiDB-lite"/>
    </source>
</evidence>
<feature type="compositionally biased region" description="Basic and acidic residues" evidence="1">
    <location>
        <begin position="69"/>
        <end position="84"/>
    </location>
</feature>
<accession>A0A0Q9Z7K2</accession>